<protein>
    <submittedName>
        <fullName evidence="1">10504_t:CDS:1</fullName>
    </submittedName>
</protein>
<reference evidence="1" key="1">
    <citation type="submission" date="2021-06" db="EMBL/GenBank/DDBJ databases">
        <authorList>
            <person name="Kallberg Y."/>
            <person name="Tangrot J."/>
            <person name="Rosling A."/>
        </authorList>
    </citation>
    <scope>NUCLEOTIDE SEQUENCE</scope>
    <source>
        <strain evidence="1">AU212A</strain>
    </source>
</reference>
<evidence type="ECO:0000313" key="1">
    <source>
        <dbReference type="EMBL" id="CAG8500130.1"/>
    </source>
</evidence>
<sequence>NYMFDNEKEFEIKNTSNNSQEISLENSSLSSELLVIAKRKKKLTNYKVILEYCNTLSTIQSYLHNKYQIIKALLKRKLAEELRKTKLSLNIQLLLEQTLEVIRLYSKRQIQKLHINLLKFVVNSMLLTIVKNNNFVKYSYDLDPKYKLPCIKVLKNKIDEVYHNSFIAI</sequence>
<name>A0ACA9L076_9GLOM</name>
<keyword evidence="2" id="KW-1185">Reference proteome</keyword>
<dbReference type="EMBL" id="CAJVPM010003353">
    <property type="protein sequence ID" value="CAG8500130.1"/>
    <property type="molecule type" value="Genomic_DNA"/>
</dbReference>
<dbReference type="Proteomes" id="UP000789860">
    <property type="component" value="Unassembled WGS sequence"/>
</dbReference>
<organism evidence="1 2">
    <name type="scientific">Scutellospora calospora</name>
    <dbReference type="NCBI Taxonomy" id="85575"/>
    <lineage>
        <taxon>Eukaryota</taxon>
        <taxon>Fungi</taxon>
        <taxon>Fungi incertae sedis</taxon>
        <taxon>Mucoromycota</taxon>
        <taxon>Glomeromycotina</taxon>
        <taxon>Glomeromycetes</taxon>
        <taxon>Diversisporales</taxon>
        <taxon>Gigasporaceae</taxon>
        <taxon>Scutellospora</taxon>
    </lineage>
</organism>
<gene>
    <name evidence="1" type="ORF">SCALOS_LOCUS3204</name>
</gene>
<accession>A0ACA9L076</accession>
<feature type="non-terminal residue" evidence="1">
    <location>
        <position position="1"/>
    </location>
</feature>
<comment type="caution">
    <text evidence="1">The sequence shown here is derived from an EMBL/GenBank/DDBJ whole genome shotgun (WGS) entry which is preliminary data.</text>
</comment>
<evidence type="ECO:0000313" key="2">
    <source>
        <dbReference type="Proteomes" id="UP000789860"/>
    </source>
</evidence>
<proteinExistence type="predicted"/>